<feature type="domain" description="D-serine dehydratase-like" evidence="1">
    <location>
        <begin position="328"/>
        <end position="429"/>
    </location>
</feature>
<dbReference type="InterPro" id="IPR051466">
    <property type="entry name" value="D-amino_acid_metab_enzyme"/>
</dbReference>
<dbReference type="AlphaFoldDB" id="A0A381YB10"/>
<dbReference type="InterPro" id="IPR026956">
    <property type="entry name" value="D-ser_dehydrat-like_dom"/>
</dbReference>
<protein>
    <recommendedName>
        <fullName evidence="1">D-serine dehydratase-like domain-containing protein</fullName>
    </recommendedName>
</protein>
<dbReference type="SUPFAM" id="SSF51419">
    <property type="entry name" value="PLP-binding barrel"/>
    <property type="match status" value="1"/>
</dbReference>
<accession>A0A381YB10</accession>
<dbReference type="SMART" id="SM01119">
    <property type="entry name" value="D-ser_dehydrat"/>
    <property type="match status" value="1"/>
</dbReference>
<sequence>MKKNREFIQEILNSNLDTSIKGISEISKVKLKNIPKKKWNILNEDVQFPILTINKSIFRKNIDSMHMYASSNNIFLAPHSKTSMSPQLLLKIKNRGCWGFTVANNQQLSVLLRMGINRIIIANLITNKSNLLNLFKLTNKYSSSKIYLCVDSQYGANLIYKLAKEYKLNTTIRIFIEIGNKNSRSGIRNINSFKLLCSSLKKLSENFLIAGVLFYEGATATKNYSKTLKNIDRCIKFSFECISYLQKNELVNPRECIISGGGSEYFDLITHGFKKYKENNKIQLIIRPGSYIAYGHGYYQRSLEKINNRKKLFLSNKSVKATKLFSPSLELWSYVISQQDKGKAILNFGKRDVSFDLGNPIPLAIYRNGKIYKKLKETDKNIKIYKLNDQHAFLQFKYSYNIQVGDLLKFGVSHPCISIDKWNTFYMIDNNHYITEAIRSFF</sequence>
<organism evidence="2">
    <name type="scientific">marine metagenome</name>
    <dbReference type="NCBI Taxonomy" id="408172"/>
    <lineage>
        <taxon>unclassified sequences</taxon>
        <taxon>metagenomes</taxon>
        <taxon>ecological metagenomes</taxon>
    </lineage>
</organism>
<name>A0A381YB10_9ZZZZ</name>
<reference evidence="2" key="1">
    <citation type="submission" date="2018-05" db="EMBL/GenBank/DDBJ databases">
        <authorList>
            <person name="Lanie J.A."/>
            <person name="Ng W.-L."/>
            <person name="Kazmierczak K.M."/>
            <person name="Andrzejewski T.M."/>
            <person name="Davidsen T.M."/>
            <person name="Wayne K.J."/>
            <person name="Tettelin H."/>
            <person name="Glass J.I."/>
            <person name="Rusch D."/>
            <person name="Podicherti R."/>
            <person name="Tsui H.-C.T."/>
            <person name="Winkler M.E."/>
        </authorList>
    </citation>
    <scope>NUCLEOTIDE SEQUENCE</scope>
</reference>
<dbReference type="InterPro" id="IPR029066">
    <property type="entry name" value="PLP-binding_barrel"/>
</dbReference>
<dbReference type="PANTHER" id="PTHR28004:SF8">
    <property type="entry name" value="D-SERINE DEAMINASE"/>
    <property type="match status" value="1"/>
</dbReference>
<proteinExistence type="predicted"/>
<gene>
    <name evidence="2" type="ORF">METZ01_LOCUS126645</name>
</gene>
<dbReference type="PANTHER" id="PTHR28004">
    <property type="entry name" value="ZGC:162816-RELATED"/>
    <property type="match status" value="1"/>
</dbReference>
<dbReference type="InterPro" id="IPR042208">
    <property type="entry name" value="D-ser_dehydrat-like_sf"/>
</dbReference>
<evidence type="ECO:0000259" key="1">
    <source>
        <dbReference type="SMART" id="SM01119"/>
    </source>
</evidence>
<dbReference type="Pfam" id="PF14031">
    <property type="entry name" value="D-ser_dehydrat"/>
    <property type="match status" value="1"/>
</dbReference>
<dbReference type="EMBL" id="UINC01017719">
    <property type="protein sequence ID" value="SVA73791.1"/>
    <property type="molecule type" value="Genomic_DNA"/>
</dbReference>
<dbReference type="Gene3D" id="3.20.20.10">
    <property type="entry name" value="Alanine racemase"/>
    <property type="match status" value="1"/>
</dbReference>
<dbReference type="Gene3D" id="2.40.37.20">
    <property type="entry name" value="D-serine dehydratase-like domain"/>
    <property type="match status" value="1"/>
</dbReference>
<evidence type="ECO:0000313" key="2">
    <source>
        <dbReference type="EMBL" id="SVA73791.1"/>
    </source>
</evidence>